<organism evidence="1 2">
    <name type="scientific">Nocardia iowensis</name>
    <dbReference type="NCBI Taxonomy" id="204891"/>
    <lineage>
        <taxon>Bacteria</taxon>
        <taxon>Bacillati</taxon>
        <taxon>Actinomycetota</taxon>
        <taxon>Actinomycetes</taxon>
        <taxon>Mycobacteriales</taxon>
        <taxon>Nocardiaceae</taxon>
        <taxon>Nocardia</taxon>
    </lineage>
</organism>
<dbReference type="EMBL" id="CP078145">
    <property type="protein sequence ID" value="QXN92505.1"/>
    <property type="molecule type" value="Genomic_DNA"/>
</dbReference>
<dbReference type="Pfam" id="PF06013">
    <property type="entry name" value="WXG100"/>
    <property type="match status" value="1"/>
</dbReference>
<reference evidence="1 2" key="1">
    <citation type="submission" date="2021-07" db="EMBL/GenBank/DDBJ databases">
        <title>Whole Genome Sequence of Nocardia Iowensis.</title>
        <authorList>
            <person name="Lamm A."/>
            <person name="Collins-Fairclough A.M."/>
            <person name="Bunk B."/>
            <person name="Sproer C."/>
        </authorList>
    </citation>
    <scope>NUCLEOTIDE SEQUENCE [LARGE SCALE GENOMIC DNA]</scope>
    <source>
        <strain evidence="1 2">NRRL 5646</strain>
    </source>
</reference>
<dbReference type="Proteomes" id="UP000694257">
    <property type="component" value="Chromosome"/>
</dbReference>
<name>A0ABX8RVR9_NOCIO</name>
<evidence type="ECO:0000313" key="1">
    <source>
        <dbReference type="EMBL" id="QXN92505.1"/>
    </source>
</evidence>
<protein>
    <submittedName>
        <fullName evidence="1">WXG100 family type VII secretion target</fullName>
    </submittedName>
</protein>
<dbReference type="InterPro" id="IPR010310">
    <property type="entry name" value="T7SS_ESAT-6-like"/>
</dbReference>
<keyword evidence="2" id="KW-1185">Reference proteome</keyword>
<proteinExistence type="predicted"/>
<gene>
    <name evidence="1" type="ORF">KV110_04970</name>
</gene>
<sequence length="80" mass="8594">MGEVVMAIRTTIDKIQDEVQAAAKGWKGEASQAFNDAAIAWDGEARRLKALLDDMGQKVGVGAEKLRAMDSNNDFGGLKI</sequence>
<evidence type="ECO:0000313" key="2">
    <source>
        <dbReference type="Proteomes" id="UP000694257"/>
    </source>
</evidence>
<accession>A0ABX8RVR9</accession>